<dbReference type="EMBL" id="CALTRL010002620">
    <property type="protein sequence ID" value="CAH7676258.1"/>
    <property type="molecule type" value="Genomic_DNA"/>
</dbReference>
<evidence type="ECO:0008006" key="5">
    <source>
        <dbReference type="Google" id="ProtNLM"/>
    </source>
</evidence>
<dbReference type="AlphaFoldDB" id="A0AAV0B230"/>
<comment type="caution">
    <text evidence="3">The sequence shown here is derived from an EMBL/GenBank/DDBJ whole genome shotgun (WGS) entry which is preliminary data.</text>
</comment>
<evidence type="ECO:0000259" key="2">
    <source>
        <dbReference type="Pfam" id="PF20179"/>
    </source>
</evidence>
<evidence type="ECO:0000313" key="4">
    <source>
        <dbReference type="Proteomes" id="UP001153365"/>
    </source>
</evidence>
<feature type="domain" description="Mitochondrial splicing suppressor 51 zinc-finger" evidence="1">
    <location>
        <begin position="103"/>
        <end position="153"/>
    </location>
</feature>
<accession>A0AAV0B230</accession>
<organism evidence="3 4">
    <name type="scientific">Phakopsora pachyrhizi</name>
    <name type="common">Asian soybean rust disease fungus</name>
    <dbReference type="NCBI Taxonomy" id="170000"/>
    <lineage>
        <taxon>Eukaryota</taxon>
        <taxon>Fungi</taxon>
        <taxon>Dikarya</taxon>
        <taxon>Basidiomycota</taxon>
        <taxon>Pucciniomycotina</taxon>
        <taxon>Pucciniomycetes</taxon>
        <taxon>Pucciniales</taxon>
        <taxon>Phakopsoraceae</taxon>
        <taxon>Phakopsora</taxon>
    </lineage>
</organism>
<gene>
    <name evidence="3" type="ORF">PPACK8108_LOCUS11362</name>
</gene>
<sequence length="526" mass="60077">MKHLLSRSGGRFKTSEFLKCHQQPRETIRLTFNSNNQPFISQTGTRNFFGLSNYLSRLRSESNSTDGSNQQVLLSPDNLFHPLSKSPIRSIRQKAERIKLLAKCPIQTEKNVDYECPRSGYPTHSDQHSWSIDPEKSKYWPRLREANEDEHDLRSGRALKEFDLPDQQPFEETVTLSNWDLLLYTRGFRSIDDDRSRRHLSKLLTYPMTIGGILHEFSPYNLRNQRLTVQGYRSLTALRQSLHPPLGTNTALNLNRTINPIRIFILGARAESSLPPSVWSQLTHLFTSPDVSFQIYFIGPEVLLPQQLLTSSSTSPKSSSSLNQTIYSRGRINTSFDDLKAFSLPVSPTLTIHTIQAAYREVHAKLLPFDPYTDVYFAFSPGFGFPTVPILNKSSFSSEEDDDEMRKERVTNEALLDASRVQLETNWNEDVKMILETGCGLFGGGFSPADVERDVIALETVEGISDRFEWLLNPGSNVFSSLKWEIAEFDPRVAVKTNYAIWGIRGKKFELDRVEDQDQEEVKLIQ</sequence>
<dbReference type="InterPro" id="IPR032717">
    <property type="entry name" value="Mss51_Znf"/>
</dbReference>
<dbReference type="InterPro" id="IPR046824">
    <property type="entry name" value="Mss51-like_C"/>
</dbReference>
<feature type="domain" description="Mitochondrial splicing suppressor 51-like C-terminal" evidence="2">
    <location>
        <begin position="249"/>
        <end position="486"/>
    </location>
</feature>
<protein>
    <recommendedName>
        <fullName evidence="5">Mitochondrial splicing suppressor</fullName>
    </recommendedName>
</protein>
<name>A0AAV0B230_PHAPC</name>
<dbReference type="Proteomes" id="UP001153365">
    <property type="component" value="Unassembled WGS sequence"/>
</dbReference>
<dbReference type="PANTHER" id="PTHR28069">
    <property type="entry name" value="GH20023P"/>
    <property type="match status" value="1"/>
</dbReference>
<dbReference type="Pfam" id="PF13824">
    <property type="entry name" value="zf-Mss51"/>
    <property type="match status" value="1"/>
</dbReference>
<evidence type="ECO:0000259" key="1">
    <source>
        <dbReference type="Pfam" id="PF13824"/>
    </source>
</evidence>
<evidence type="ECO:0000313" key="3">
    <source>
        <dbReference type="EMBL" id="CAH7676258.1"/>
    </source>
</evidence>
<keyword evidence="4" id="KW-1185">Reference proteome</keyword>
<dbReference type="Pfam" id="PF20179">
    <property type="entry name" value="MSS51_C"/>
    <property type="match status" value="1"/>
</dbReference>
<reference evidence="3" key="1">
    <citation type="submission" date="2022-06" db="EMBL/GenBank/DDBJ databases">
        <authorList>
            <consortium name="SYNGENTA / RWTH Aachen University"/>
        </authorList>
    </citation>
    <scope>NUCLEOTIDE SEQUENCE</scope>
</reference>
<proteinExistence type="predicted"/>
<dbReference type="PANTHER" id="PTHR28069:SF1">
    <property type="entry name" value="PROTEIN MSS51, MITOCHONDRIAL"/>
    <property type="match status" value="1"/>
</dbReference>